<feature type="transmembrane region" description="Helical" evidence="2">
    <location>
        <begin position="199"/>
        <end position="223"/>
    </location>
</feature>
<dbReference type="InterPro" id="IPR000434">
    <property type="entry name" value="PC1"/>
</dbReference>
<name>A0AAV4P909_CAEEX</name>
<dbReference type="Proteomes" id="UP001054945">
    <property type="component" value="Unassembled WGS sequence"/>
</dbReference>
<organism evidence="3 4">
    <name type="scientific">Caerostris extrusa</name>
    <name type="common">Bark spider</name>
    <name type="synonym">Caerostris bankana</name>
    <dbReference type="NCBI Taxonomy" id="172846"/>
    <lineage>
        <taxon>Eukaryota</taxon>
        <taxon>Metazoa</taxon>
        <taxon>Ecdysozoa</taxon>
        <taxon>Arthropoda</taxon>
        <taxon>Chelicerata</taxon>
        <taxon>Arachnida</taxon>
        <taxon>Araneae</taxon>
        <taxon>Araneomorphae</taxon>
        <taxon>Entelegynae</taxon>
        <taxon>Araneoidea</taxon>
        <taxon>Araneidae</taxon>
        <taxon>Caerostris</taxon>
    </lineage>
</organism>
<dbReference type="EMBL" id="BPLR01004292">
    <property type="protein sequence ID" value="GIX93742.1"/>
    <property type="molecule type" value="Genomic_DNA"/>
</dbReference>
<evidence type="ECO:0000256" key="1">
    <source>
        <dbReference type="SAM" id="MobiDB-lite"/>
    </source>
</evidence>
<dbReference type="GO" id="GO:0050982">
    <property type="term" value="P:detection of mechanical stimulus"/>
    <property type="evidence" value="ECO:0007669"/>
    <property type="project" value="TreeGrafter"/>
</dbReference>
<evidence type="ECO:0000313" key="3">
    <source>
        <dbReference type="EMBL" id="GIX93742.1"/>
    </source>
</evidence>
<dbReference type="PANTHER" id="PTHR10877:SF150">
    <property type="entry name" value="REJ DOMAIN-CONTAINING PROTEIN"/>
    <property type="match status" value="1"/>
</dbReference>
<reference evidence="3 4" key="1">
    <citation type="submission" date="2021-06" db="EMBL/GenBank/DDBJ databases">
        <title>Caerostris extrusa draft genome.</title>
        <authorList>
            <person name="Kono N."/>
            <person name="Arakawa K."/>
        </authorList>
    </citation>
    <scope>NUCLEOTIDE SEQUENCE [LARGE SCALE GENOMIC DNA]</scope>
</reference>
<protein>
    <submittedName>
        <fullName evidence="3">Polycystin-1</fullName>
    </submittedName>
</protein>
<keyword evidence="4" id="KW-1185">Reference proteome</keyword>
<feature type="transmembrane region" description="Helical" evidence="2">
    <location>
        <begin position="62"/>
        <end position="83"/>
    </location>
</feature>
<keyword evidence="2" id="KW-0812">Transmembrane</keyword>
<feature type="region of interest" description="Disordered" evidence="1">
    <location>
        <begin position="272"/>
        <end position="297"/>
    </location>
</feature>
<proteinExistence type="predicted"/>
<dbReference type="GO" id="GO:0016020">
    <property type="term" value="C:membrane"/>
    <property type="evidence" value="ECO:0007669"/>
    <property type="project" value="InterPro"/>
</dbReference>
<gene>
    <name evidence="3" type="primary">Pkd1</name>
    <name evidence="3" type="ORF">CEXT_424341</name>
</gene>
<dbReference type="AlphaFoldDB" id="A0AAV4P909"/>
<evidence type="ECO:0000313" key="4">
    <source>
        <dbReference type="Proteomes" id="UP001054945"/>
    </source>
</evidence>
<dbReference type="PRINTS" id="PR00500">
    <property type="entry name" value="POLYCYSTIN1"/>
</dbReference>
<keyword evidence="2" id="KW-0472">Membrane</keyword>
<dbReference type="GO" id="GO:0005262">
    <property type="term" value="F:calcium channel activity"/>
    <property type="evidence" value="ECO:0007669"/>
    <property type="project" value="TreeGrafter"/>
</dbReference>
<dbReference type="InterPro" id="IPR051223">
    <property type="entry name" value="Polycystin"/>
</dbReference>
<evidence type="ECO:0000256" key="2">
    <source>
        <dbReference type="SAM" id="Phobius"/>
    </source>
</evidence>
<keyword evidence="2" id="KW-1133">Transmembrane helix</keyword>
<feature type="transmembrane region" description="Helical" evidence="2">
    <location>
        <begin position="235"/>
        <end position="257"/>
    </location>
</feature>
<dbReference type="PANTHER" id="PTHR10877">
    <property type="entry name" value="POLYCYSTIN FAMILY MEMBER"/>
    <property type="match status" value="1"/>
</dbReference>
<comment type="caution">
    <text evidence="3">The sequence shown here is derived from an EMBL/GenBank/DDBJ whole genome shotgun (WGS) entry which is preliminary data.</text>
</comment>
<accession>A0AAV4P909</accession>
<feature type="compositionally biased region" description="Acidic residues" evidence="1">
    <location>
        <begin position="272"/>
        <end position="288"/>
    </location>
</feature>
<sequence length="297" mass="33994">MVSCRKEDGLIDRLLPVAGKGEATEFNHLFHQKTQKNLSDGHLWFSIFMRPPKSRFTRAQRVTSCFAMLFLSMLVNAMWYGRVPSKPSGSAFSLGPLSLSPEQIGVGVMANFIVFPPTFLMITLFRKSKLRNLRPSHITEAIKKQSKSIQEKLSTLSRPSSAHSGTTLILDDISQEDESRRENRFGAQKKKKKKFLFPWWCRIIAWILAVSSIVVSCFFLWAYGVQFGDEKTKKWITSLLISFFSSILVTQPIKVFLVAMFFSAIFKTVDTEEEEDEDEEPPELAPDEEWLHKEAEN</sequence>
<feature type="transmembrane region" description="Helical" evidence="2">
    <location>
        <begin position="103"/>
        <end position="125"/>
    </location>
</feature>